<dbReference type="EMBL" id="JAEPRD010000535">
    <property type="protein sequence ID" value="KAG2190861.1"/>
    <property type="molecule type" value="Genomic_DNA"/>
</dbReference>
<organism evidence="2 3">
    <name type="scientific">Mucor saturninus</name>
    <dbReference type="NCBI Taxonomy" id="64648"/>
    <lineage>
        <taxon>Eukaryota</taxon>
        <taxon>Fungi</taxon>
        <taxon>Fungi incertae sedis</taxon>
        <taxon>Mucoromycota</taxon>
        <taxon>Mucoromycotina</taxon>
        <taxon>Mucoromycetes</taxon>
        <taxon>Mucorales</taxon>
        <taxon>Mucorineae</taxon>
        <taxon>Mucoraceae</taxon>
        <taxon>Mucor</taxon>
    </lineage>
</organism>
<dbReference type="Pfam" id="PF14529">
    <property type="entry name" value="Exo_endo_phos_2"/>
    <property type="match status" value="1"/>
</dbReference>
<sequence>MSTHYNSNNNNTLRAFSFSLWNANGLRATTIQDILPHVTNSDLLFITETWLTAGYLPANWSQYHLYGTLVSNGNGRGSGGVSCFVSPHCPILVTQLPSPNAYTLSIKIGSVNVHCAYFPPNLSRELVLSALRSIPLGSDTILCGDFNARLGPLIGDSITTPRGTDLATWCEQQDLLVLSTSLAHGISTFSTFRQNTEQRSIIDLFLTNIADWNFKHPSLVVESDLSLGSDHRLMTLSFEYDSALRSGGSRS</sequence>
<dbReference type="GO" id="GO:0003824">
    <property type="term" value="F:catalytic activity"/>
    <property type="evidence" value="ECO:0007669"/>
    <property type="project" value="InterPro"/>
</dbReference>
<name>A0A8H7QG64_9FUNG</name>
<dbReference type="InterPro" id="IPR005135">
    <property type="entry name" value="Endo/exonuclease/phosphatase"/>
</dbReference>
<dbReference type="Gene3D" id="3.60.10.10">
    <property type="entry name" value="Endonuclease/exonuclease/phosphatase"/>
    <property type="match status" value="1"/>
</dbReference>
<comment type="caution">
    <text evidence="2">The sequence shown here is derived from an EMBL/GenBank/DDBJ whole genome shotgun (WGS) entry which is preliminary data.</text>
</comment>
<protein>
    <recommendedName>
        <fullName evidence="1">Endonuclease/exonuclease/phosphatase domain-containing protein</fullName>
    </recommendedName>
</protein>
<evidence type="ECO:0000259" key="1">
    <source>
        <dbReference type="Pfam" id="PF14529"/>
    </source>
</evidence>
<evidence type="ECO:0000313" key="3">
    <source>
        <dbReference type="Proteomes" id="UP000603453"/>
    </source>
</evidence>
<gene>
    <name evidence="2" type="ORF">INT47_011781</name>
</gene>
<proteinExistence type="predicted"/>
<feature type="non-terminal residue" evidence="2">
    <location>
        <position position="251"/>
    </location>
</feature>
<dbReference type="OrthoDB" id="2207231at2759"/>
<keyword evidence="3" id="KW-1185">Reference proteome</keyword>
<dbReference type="AlphaFoldDB" id="A0A8H7QG64"/>
<dbReference type="Proteomes" id="UP000603453">
    <property type="component" value="Unassembled WGS sequence"/>
</dbReference>
<feature type="domain" description="Endonuclease/exonuclease/phosphatase" evidence="1">
    <location>
        <begin position="112"/>
        <end position="234"/>
    </location>
</feature>
<reference evidence="2" key="1">
    <citation type="submission" date="2020-12" db="EMBL/GenBank/DDBJ databases">
        <title>Metabolic potential, ecology and presence of endohyphal bacteria is reflected in genomic diversity of Mucoromycotina.</title>
        <authorList>
            <person name="Muszewska A."/>
            <person name="Okrasinska A."/>
            <person name="Steczkiewicz K."/>
            <person name="Drgas O."/>
            <person name="Orlowska M."/>
            <person name="Perlinska-Lenart U."/>
            <person name="Aleksandrzak-Piekarczyk T."/>
            <person name="Szatraj K."/>
            <person name="Zielenkiewicz U."/>
            <person name="Pilsyk S."/>
            <person name="Malc E."/>
            <person name="Mieczkowski P."/>
            <person name="Kruszewska J.S."/>
            <person name="Biernat P."/>
            <person name="Pawlowska J."/>
        </authorList>
    </citation>
    <scope>NUCLEOTIDE SEQUENCE</scope>
    <source>
        <strain evidence="2">WA0000017839</strain>
    </source>
</reference>
<accession>A0A8H7QG64</accession>
<evidence type="ECO:0000313" key="2">
    <source>
        <dbReference type="EMBL" id="KAG2190861.1"/>
    </source>
</evidence>
<dbReference type="SUPFAM" id="SSF56219">
    <property type="entry name" value="DNase I-like"/>
    <property type="match status" value="1"/>
</dbReference>
<dbReference type="InterPro" id="IPR036691">
    <property type="entry name" value="Endo/exonu/phosph_ase_sf"/>
</dbReference>